<evidence type="ECO:0000313" key="3">
    <source>
        <dbReference type="Proteomes" id="UP001165092"/>
    </source>
</evidence>
<dbReference type="AlphaFoldDB" id="A0A9W6UJ64"/>
<dbReference type="PANTHER" id="PTHR32251:SF17">
    <property type="entry name" value="STEROID 5-ALPHA REDUCTASE C-TERMINAL DOMAIN-CONTAINING PROTEIN"/>
    <property type="match status" value="1"/>
</dbReference>
<feature type="transmembrane region" description="Helical" evidence="1">
    <location>
        <begin position="44"/>
        <end position="62"/>
    </location>
</feature>
<dbReference type="InterPro" id="IPR010721">
    <property type="entry name" value="UstE-like"/>
</dbReference>
<feature type="transmembrane region" description="Helical" evidence="1">
    <location>
        <begin position="145"/>
        <end position="165"/>
    </location>
</feature>
<dbReference type="PANTHER" id="PTHR32251">
    <property type="entry name" value="3-OXO-5-ALPHA-STEROID 4-DEHYDROGENASE"/>
    <property type="match status" value="1"/>
</dbReference>
<dbReference type="Pfam" id="PF06966">
    <property type="entry name" value="DUF1295"/>
    <property type="match status" value="1"/>
</dbReference>
<comment type="caution">
    <text evidence="2">The sequence shown here is derived from an EMBL/GenBank/DDBJ whole genome shotgun (WGS) entry which is preliminary data.</text>
</comment>
<feature type="transmembrane region" description="Helical" evidence="1">
    <location>
        <begin position="68"/>
        <end position="86"/>
    </location>
</feature>
<dbReference type="GO" id="GO:0016020">
    <property type="term" value="C:membrane"/>
    <property type="evidence" value="ECO:0007669"/>
    <property type="project" value="TreeGrafter"/>
</dbReference>
<evidence type="ECO:0000313" key="2">
    <source>
        <dbReference type="EMBL" id="GLU48499.1"/>
    </source>
</evidence>
<gene>
    <name evidence="2" type="ORF">Nans01_28500</name>
</gene>
<dbReference type="EMBL" id="BSQG01000004">
    <property type="protein sequence ID" value="GLU48499.1"/>
    <property type="molecule type" value="Genomic_DNA"/>
</dbReference>
<keyword evidence="1" id="KW-1133">Transmembrane helix</keyword>
<reference evidence="2" key="1">
    <citation type="submission" date="2023-02" db="EMBL/GenBank/DDBJ databases">
        <title>Nocardiopsis ansamitocini NBRC 112285.</title>
        <authorList>
            <person name="Ichikawa N."/>
            <person name="Sato H."/>
            <person name="Tonouchi N."/>
        </authorList>
    </citation>
    <scope>NUCLEOTIDE SEQUENCE</scope>
    <source>
        <strain evidence="2">NBRC 112285</strain>
    </source>
</reference>
<feature type="transmembrane region" description="Helical" evidence="1">
    <location>
        <begin position="12"/>
        <end position="32"/>
    </location>
</feature>
<sequence length="273" mass="29496">MTPVDFDWAALGVNFMVSVVAVAAVLVATFAVAMRVGRHSVIDVAWGIGFAVVALATALLSIGQGDAARTWLVCALTVVWGLRLALHIGRRSAGKGEDPRYARLLSKAPGNRTAYAVRSIYLLQGAILLAISMPVQVAGYSQRPLGLLALVGVTVWAIGLLFEAVGDAQLARFKADPRNKGAIMDRGLWSWTRHPNYFGDACVWWGIFLVAAEAWPGVLTIYAPVVMTLLLTKGSGQRILEAHMRDRPGWADYARRTSGFFPLPPKKAGTARR</sequence>
<evidence type="ECO:0008006" key="4">
    <source>
        <dbReference type="Google" id="ProtNLM"/>
    </source>
</evidence>
<dbReference type="PROSITE" id="PS50244">
    <property type="entry name" value="S5A_REDUCTASE"/>
    <property type="match status" value="1"/>
</dbReference>
<dbReference type="Proteomes" id="UP001165092">
    <property type="component" value="Unassembled WGS sequence"/>
</dbReference>
<keyword evidence="1" id="KW-0472">Membrane</keyword>
<proteinExistence type="predicted"/>
<organism evidence="2 3">
    <name type="scientific">Nocardiopsis ansamitocini</name>
    <dbReference type="NCBI Taxonomy" id="1670832"/>
    <lineage>
        <taxon>Bacteria</taxon>
        <taxon>Bacillati</taxon>
        <taxon>Actinomycetota</taxon>
        <taxon>Actinomycetes</taxon>
        <taxon>Streptosporangiales</taxon>
        <taxon>Nocardiopsidaceae</taxon>
        <taxon>Nocardiopsis</taxon>
    </lineage>
</organism>
<name>A0A9W6UJ64_9ACTN</name>
<protein>
    <recommendedName>
        <fullName evidence="4">Steroid 5-alpha reductase C-terminal domain-containing protein</fullName>
    </recommendedName>
</protein>
<accession>A0A9W6UJ64</accession>
<evidence type="ECO:0000256" key="1">
    <source>
        <dbReference type="SAM" id="Phobius"/>
    </source>
</evidence>
<keyword evidence="1" id="KW-0812">Transmembrane</keyword>
<keyword evidence="3" id="KW-1185">Reference proteome</keyword>
<dbReference type="Gene3D" id="1.20.120.1630">
    <property type="match status" value="1"/>
</dbReference>
<feature type="transmembrane region" description="Helical" evidence="1">
    <location>
        <begin position="120"/>
        <end position="139"/>
    </location>
</feature>